<dbReference type="PANTHER" id="PTHR21294">
    <property type="entry name" value="ELECTRON TRANSFER FLAVOPROTEIN BETA-SUBUNIT"/>
    <property type="match status" value="1"/>
</dbReference>
<dbReference type="Pfam" id="PF01012">
    <property type="entry name" value="ETF"/>
    <property type="match status" value="1"/>
</dbReference>
<dbReference type="SMART" id="SM00893">
    <property type="entry name" value="ETF"/>
    <property type="match status" value="1"/>
</dbReference>
<dbReference type="RefSeq" id="WP_073046423.1">
    <property type="nucleotide sequence ID" value="NZ_FQZL01000005.1"/>
</dbReference>
<dbReference type="InterPro" id="IPR012255">
    <property type="entry name" value="ETF_b"/>
</dbReference>
<dbReference type="Proteomes" id="UP000184052">
    <property type="component" value="Unassembled WGS sequence"/>
</dbReference>
<evidence type="ECO:0000313" key="4">
    <source>
        <dbReference type="Proteomes" id="UP000184052"/>
    </source>
</evidence>
<dbReference type="AlphaFoldDB" id="A0A1M6BP62"/>
<dbReference type="GO" id="GO:0009055">
    <property type="term" value="F:electron transfer activity"/>
    <property type="evidence" value="ECO:0007669"/>
    <property type="project" value="InterPro"/>
</dbReference>
<organism evidence="3 4">
    <name type="scientific">Dethiosulfatibacter aminovorans DSM 17477</name>
    <dbReference type="NCBI Taxonomy" id="1121476"/>
    <lineage>
        <taxon>Bacteria</taxon>
        <taxon>Bacillati</taxon>
        <taxon>Bacillota</taxon>
        <taxon>Tissierellia</taxon>
        <taxon>Dethiosulfatibacter</taxon>
    </lineage>
</organism>
<dbReference type="PIRSF" id="PIRSF000090">
    <property type="entry name" value="Beta-ETF"/>
    <property type="match status" value="1"/>
</dbReference>
<dbReference type="EMBL" id="FQZL01000005">
    <property type="protein sequence ID" value="SHI50539.1"/>
    <property type="molecule type" value="Genomic_DNA"/>
</dbReference>
<reference evidence="3 4" key="1">
    <citation type="submission" date="2016-11" db="EMBL/GenBank/DDBJ databases">
        <authorList>
            <person name="Jaros S."/>
            <person name="Januszkiewicz K."/>
            <person name="Wedrychowicz H."/>
        </authorList>
    </citation>
    <scope>NUCLEOTIDE SEQUENCE [LARGE SCALE GENOMIC DNA]</scope>
    <source>
        <strain evidence="3 4">DSM 17477</strain>
    </source>
</reference>
<dbReference type="InterPro" id="IPR014729">
    <property type="entry name" value="Rossmann-like_a/b/a_fold"/>
</dbReference>
<sequence length="267" mass="29077">MKIVVLIKQVPDMEKVKFDREKGVVDRKSAGTEINPFDLNALEAAVAIKEETGAQVVALSMGPPSAETALKEAIARGADEGILLSDRKFGGADVKATANTLAAGIKEIGEYDLVLAGMQTVDGDTGQVGSEVAEILDIPHICFVEKIEEVTDKDITAVTDIWDGVYVKKMQFPGLLTVTKDINNPRLPSFKNKMKARKAEIPVWGLDKMSAHIDETGAGLKGSATMVKKIEVPEAVRREGKMWREDINSALDEFTDILKNKKILEVK</sequence>
<protein>
    <recommendedName>
        <fullName evidence="1">Electron transfer flavoprotein small subunit</fullName>
    </recommendedName>
</protein>
<evidence type="ECO:0000259" key="2">
    <source>
        <dbReference type="SMART" id="SM00893"/>
    </source>
</evidence>
<gene>
    <name evidence="3" type="ORF">SAMN02745751_00426</name>
</gene>
<dbReference type="CDD" id="cd01714">
    <property type="entry name" value="ETF_beta"/>
    <property type="match status" value="1"/>
</dbReference>
<evidence type="ECO:0000256" key="1">
    <source>
        <dbReference type="ARBA" id="ARBA00042002"/>
    </source>
</evidence>
<dbReference type="PANTHER" id="PTHR21294:SF17">
    <property type="entry name" value="PROTEIN FIXA"/>
    <property type="match status" value="1"/>
</dbReference>
<dbReference type="Gene3D" id="3.40.50.620">
    <property type="entry name" value="HUPs"/>
    <property type="match status" value="1"/>
</dbReference>
<keyword evidence="4" id="KW-1185">Reference proteome</keyword>
<dbReference type="InterPro" id="IPR033948">
    <property type="entry name" value="ETF_beta_N"/>
</dbReference>
<name>A0A1M6BP62_9FIRM</name>
<proteinExistence type="predicted"/>
<dbReference type="OrthoDB" id="9804960at2"/>
<dbReference type="SUPFAM" id="SSF52402">
    <property type="entry name" value="Adenine nucleotide alpha hydrolases-like"/>
    <property type="match status" value="1"/>
</dbReference>
<dbReference type="STRING" id="1121476.SAMN02745751_00426"/>
<accession>A0A1M6BP62</accession>
<feature type="domain" description="Electron transfer flavoprotein alpha/beta-subunit N-terminal" evidence="2">
    <location>
        <begin position="22"/>
        <end position="213"/>
    </location>
</feature>
<evidence type="ECO:0000313" key="3">
    <source>
        <dbReference type="EMBL" id="SHI50539.1"/>
    </source>
</evidence>
<dbReference type="InterPro" id="IPR014730">
    <property type="entry name" value="ETF_a/b_N"/>
</dbReference>